<dbReference type="InterPro" id="IPR002915">
    <property type="entry name" value="DeoC/FbaB/LacD_aldolase"/>
</dbReference>
<evidence type="ECO:0000256" key="5">
    <source>
        <dbReference type="ARBA" id="ARBA00048791"/>
    </source>
</evidence>
<keyword evidence="2 6" id="KW-0963">Cytoplasm</keyword>
<dbReference type="PIRSF" id="PIRSF001357">
    <property type="entry name" value="DeoC"/>
    <property type="match status" value="1"/>
</dbReference>
<sequence>MEKKWNKFIDHTLLKANATKDEITHLCDEAKQYDFASVCVNPVWVSYCAKYLSDCDVKICTVIGFPLGANTSEVKAFEAKNAIENGSDEIDMVINIGALKAGDIETVYKDIQAVVDASQGRCVKVIIETCLLTDEEKVLACQQAMKAKATFVKTSTGFSTGGATVHDVALMKQTVGEQCEVKASGGVKTYQDMQDMIDAGATRIGTSSGVSLMKQ</sequence>
<dbReference type="Proteomes" id="UP001529275">
    <property type="component" value="Unassembled WGS sequence"/>
</dbReference>
<evidence type="ECO:0000256" key="4">
    <source>
        <dbReference type="ARBA" id="ARBA00023270"/>
    </source>
</evidence>
<evidence type="ECO:0000313" key="7">
    <source>
        <dbReference type="EMBL" id="MDM8196047.1"/>
    </source>
</evidence>
<dbReference type="EC" id="4.1.2.4" evidence="6"/>
<comment type="catalytic activity">
    <reaction evidence="5 6">
        <text>2-deoxy-D-ribose 5-phosphate = D-glyceraldehyde 3-phosphate + acetaldehyde</text>
        <dbReference type="Rhea" id="RHEA:12821"/>
        <dbReference type="ChEBI" id="CHEBI:15343"/>
        <dbReference type="ChEBI" id="CHEBI:59776"/>
        <dbReference type="ChEBI" id="CHEBI:62877"/>
        <dbReference type="EC" id="4.1.2.4"/>
    </reaction>
</comment>
<evidence type="ECO:0000313" key="8">
    <source>
        <dbReference type="Proteomes" id="UP001529275"/>
    </source>
</evidence>
<dbReference type="GO" id="GO:0004139">
    <property type="term" value="F:deoxyribose-phosphate aldolase activity"/>
    <property type="evidence" value="ECO:0007669"/>
    <property type="project" value="UniProtKB-EC"/>
</dbReference>
<comment type="function">
    <text evidence="6">Catalyzes a reversible aldol reaction between acetaldehyde and D-glyceraldehyde 3-phosphate to generate 2-deoxy-D-ribose 5-phosphate.</text>
</comment>
<comment type="pathway">
    <text evidence="6">Carbohydrate degradation; 2-deoxy-D-ribose 1-phosphate degradation; D-glyceraldehyde 3-phosphate and acetaldehyde from 2-deoxy-alpha-D-ribose 1-phosphate: step 2/2.</text>
</comment>
<gene>
    <name evidence="6 7" type="primary">deoC</name>
    <name evidence="7" type="ORF">QUV98_06950</name>
</gene>
<proteinExistence type="inferred from homology"/>
<dbReference type="InterPro" id="IPR013785">
    <property type="entry name" value="Aldolase_TIM"/>
</dbReference>
<feature type="active site" description="Schiff-base intermediate with acetaldehyde" evidence="6">
    <location>
        <position position="153"/>
    </location>
</feature>
<dbReference type="SUPFAM" id="SSF51569">
    <property type="entry name" value="Aldolase"/>
    <property type="match status" value="1"/>
</dbReference>
<dbReference type="NCBIfam" id="TIGR00126">
    <property type="entry name" value="deoC"/>
    <property type="match status" value="1"/>
</dbReference>
<reference evidence="8" key="1">
    <citation type="submission" date="2023-06" db="EMBL/GenBank/DDBJ databases">
        <title>Identification and characterization of horizontal gene transfer across gut microbiota members of farm animals based on homology search.</title>
        <authorList>
            <person name="Zeman M."/>
            <person name="Kubasova T."/>
            <person name="Jahodarova E."/>
            <person name="Nykrynova M."/>
            <person name="Rychlik I."/>
        </authorList>
    </citation>
    <scope>NUCLEOTIDE SEQUENCE [LARGE SCALE GENOMIC DNA]</scope>
    <source>
        <strain evidence="8">ET341</strain>
    </source>
</reference>
<dbReference type="InterPro" id="IPR011343">
    <property type="entry name" value="DeoC"/>
</dbReference>
<dbReference type="InterPro" id="IPR028581">
    <property type="entry name" value="DeoC_typeI"/>
</dbReference>
<feature type="active site" description="Proton donor/acceptor" evidence="6">
    <location>
        <position position="182"/>
    </location>
</feature>
<name>A0ABT7UKN6_9FIRM</name>
<keyword evidence="3 6" id="KW-0456">Lyase</keyword>
<evidence type="ECO:0000256" key="6">
    <source>
        <dbReference type="HAMAP-Rule" id="MF_00114"/>
    </source>
</evidence>
<dbReference type="RefSeq" id="WP_289527753.1">
    <property type="nucleotide sequence ID" value="NZ_JAUDCK010000021.1"/>
</dbReference>
<evidence type="ECO:0000256" key="2">
    <source>
        <dbReference type="ARBA" id="ARBA00022490"/>
    </source>
</evidence>
<dbReference type="Pfam" id="PF01791">
    <property type="entry name" value="DeoC"/>
    <property type="match status" value="1"/>
</dbReference>
<dbReference type="Gene3D" id="3.20.20.70">
    <property type="entry name" value="Aldolase class I"/>
    <property type="match status" value="1"/>
</dbReference>
<evidence type="ECO:0000256" key="3">
    <source>
        <dbReference type="ARBA" id="ARBA00023239"/>
    </source>
</evidence>
<comment type="subcellular location">
    <subcellularLocation>
        <location evidence="6">Cytoplasm</location>
    </subcellularLocation>
</comment>
<dbReference type="PANTHER" id="PTHR10889">
    <property type="entry name" value="DEOXYRIBOSE-PHOSPHATE ALDOLASE"/>
    <property type="match status" value="1"/>
</dbReference>
<keyword evidence="4 6" id="KW-0704">Schiff base</keyword>
<dbReference type="HAMAP" id="MF_00114">
    <property type="entry name" value="DeoC_type1"/>
    <property type="match status" value="1"/>
</dbReference>
<accession>A0ABT7UKN6</accession>
<evidence type="ECO:0000256" key="1">
    <source>
        <dbReference type="ARBA" id="ARBA00010936"/>
    </source>
</evidence>
<feature type="active site" description="Proton donor/acceptor" evidence="6">
    <location>
        <position position="91"/>
    </location>
</feature>
<protein>
    <recommendedName>
        <fullName evidence="6">Deoxyribose-phosphate aldolase</fullName>
        <shortName evidence="6">DERA</shortName>
        <ecNumber evidence="6">4.1.2.4</ecNumber>
    </recommendedName>
    <alternativeName>
        <fullName evidence="6">2-deoxy-D-ribose 5-phosphate aldolase</fullName>
    </alternativeName>
    <alternativeName>
        <fullName evidence="6">Phosphodeoxyriboaldolase</fullName>
        <shortName evidence="6">Deoxyriboaldolase</shortName>
    </alternativeName>
</protein>
<comment type="caution">
    <text evidence="7">The sequence shown here is derived from an EMBL/GenBank/DDBJ whole genome shotgun (WGS) entry which is preliminary data.</text>
</comment>
<organism evidence="7 8">
    <name type="scientific">Massilimicrobiota timonensis</name>
    <dbReference type="NCBI Taxonomy" id="1776392"/>
    <lineage>
        <taxon>Bacteria</taxon>
        <taxon>Bacillati</taxon>
        <taxon>Bacillota</taxon>
        <taxon>Erysipelotrichia</taxon>
        <taxon>Erysipelotrichales</taxon>
        <taxon>Erysipelotrichaceae</taxon>
        <taxon>Massilimicrobiota</taxon>
    </lineage>
</organism>
<comment type="similarity">
    <text evidence="1 6">Belongs to the DeoC/FbaB aldolase family. DeoC type 1 subfamily.</text>
</comment>
<keyword evidence="8" id="KW-1185">Reference proteome</keyword>
<dbReference type="SMART" id="SM01133">
    <property type="entry name" value="DeoC"/>
    <property type="match status" value="1"/>
</dbReference>
<dbReference type="CDD" id="cd00959">
    <property type="entry name" value="DeoC"/>
    <property type="match status" value="1"/>
</dbReference>
<dbReference type="EMBL" id="JAUDCK010000021">
    <property type="protein sequence ID" value="MDM8196047.1"/>
    <property type="molecule type" value="Genomic_DNA"/>
</dbReference>
<dbReference type="PANTHER" id="PTHR10889:SF1">
    <property type="entry name" value="DEOXYRIBOSE-PHOSPHATE ALDOLASE"/>
    <property type="match status" value="1"/>
</dbReference>